<evidence type="ECO:0000256" key="1">
    <source>
        <dbReference type="SAM" id="MobiDB-lite"/>
    </source>
</evidence>
<dbReference type="Gene3D" id="3.30.420.10">
    <property type="entry name" value="Ribonuclease H-like superfamily/Ribonuclease H"/>
    <property type="match status" value="1"/>
</dbReference>
<accession>A0ABN9TBR3</accession>
<proteinExistence type="predicted"/>
<name>A0ABN9TBR3_9DINO</name>
<feature type="compositionally biased region" description="Basic and acidic residues" evidence="1">
    <location>
        <begin position="434"/>
        <end position="446"/>
    </location>
</feature>
<dbReference type="EMBL" id="CAUYUJ010014553">
    <property type="protein sequence ID" value="CAK0843141.1"/>
    <property type="molecule type" value="Genomic_DNA"/>
</dbReference>
<sequence>AAVVSYLSNAHWPQTRLFASGERGHSRCCACGEARGSLWHRLFECQALAAERRDSLPARLLRCATRVRQRGEEAGECFSRCWLPQPPQTAWRSDAMAVMWVDRPADGLLGGRLYLDGSALDPEFECIRRAGWSIVQCDEYGNMQAAVYGTVRLDLCPFQTAKDGEDFAFWMLSRYLGPSIIELNIDCASTASCLKLGRKYTTAANKPNAHLWPAVYASLDVDSLKVNKVAAHCTEIDVREGRISEAQWRGNAHAGRLAKAGAALHRVSAAARREFFGTIEVVRELSRWIAQASIVWQGRASKDCEGLPEGDERRTAVTFAVPLEERADGLLAAPASGSRAAPAAVEARGEQAGSRPAADGAWASAARDGGVALGALVFAFAGHTLAYARCGEDGAEQDIIACTKCGAYARLGGRSGSQPKLKERCPGATGLPKSLRDQKSRWERGLHPGGTPHVRNTRTKGAGPPRLRKEAEVPHDARVRFLKWLGVQPDAPAGEERSASVAGAAGGGAGGAASSSTEAPVAAGGAAAGAGSRQAWLGAYGLDEESLQSWAAEAEEARAERQSRKRRRDDGDGGD</sequence>
<feature type="non-terminal residue" evidence="2">
    <location>
        <position position="1"/>
    </location>
</feature>
<evidence type="ECO:0000313" key="3">
    <source>
        <dbReference type="Proteomes" id="UP001189429"/>
    </source>
</evidence>
<evidence type="ECO:0000313" key="2">
    <source>
        <dbReference type="EMBL" id="CAK0843141.1"/>
    </source>
</evidence>
<feature type="region of interest" description="Disordered" evidence="1">
    <location>
        <begin position="415"/>
        <end position="472"/>
    </location>
</feature>
<feature type="compositionally biased region" description="Low complexity" evidence="1">
    <location>
        <begin position="512"/>
        <end position="531"/>
    </location>
</feature>
<protein>
    <submittedName>
        <fullName evidence="2">Uncharacterized protein</fullName>
    </submittedName>
</protein>
<comment type="caution">
    <text evidence="2">The sequence shown here is derived from an EMBL/GenBank/DDBJ whole genome shotgun (WGS) entry which is preliminary data.</text>
</comment>
<feature type="region of interest" description="Disordered" evidence="1">
    <location>
        <begin position="491"/>
        <end position="532"/>
    </location>
</feature>
<dbReference type="Proteomes" id="UP001189429">
    <property type="component" value="Unassembled WGS sequence"/>
</dbReference>
<organism evidence="2 3">
    <name type="scientific">Prorocentrum cordatum</name>
    <dbReference type="NCBI Taxonomy" id="2364126"/>
    <lineage>
        <taxon>Eukaryota</taxon>
        <taxon>Sar</taxon>
        <taxon>Alveolata</taxon>
        <taxon>Dinophyceae</taxon>
        <taxon>Prorocentrales</taxon>
        <taxon>Prorocentraceae</taxon>
        <taxon>Prorocentrum</taxon>
    </lineage>
</organism>
<feature type="region of interest" description="Disordered" evidence="1">
    <location>
        <begin position="550"/>
        <end position="575"/>
    </location>
</feature>
<dbReference type="InterPro" id="IPR036397">
    <property type="entry name" value="RNaseH_sf"/>
</dbReference>
<gene>
    <name evidence="2" type="ORF">PCOR1329_LOCUS37574</name>
</gene>
<feature type="compositionally biased region" description="Basic and acidic residues" evidence="1">
    <location>
        <begin position="555"/>
        <end position="575"/>
    </location>
</feature>
<reference evidence="2" key="1">
    <citation type="submission" date="2023-10" db="EMBL/GenBank/DDBJ databases">
        <authorList>
            <person name="Chen Y."/>
            <person name="Shah S."/>
            <person name="Dougan E. K."/>
            <person name="Thang M."/>
            <person name="Chan C."/>
        </authorList>
    </citation>
    <scope>NUCLEOTIDE SEQUENCE [LARGE SCALE GENOMIC DNA]</scope>
</reference>
<keyword evidence="3" id="KW-1185">Reference proteome</keyword>